<organism evidence="2 3">
    <name type="scientific">Desulfoscipio gibsoniae DSM 7213</name>
    <dbReference type="NCBI Taxonomy" id="767817"/>
    <lineage>
        <taxon>Bacteria</taxon>
        <taxon>Bacillati</taxon>
        <taxon>Bacillota</taxon>
        <taxon>Clostridia</taxon>
        <taxon>Eubacteriales</taxon>
        <taxon>Desulfallaceae</taxon>
        <taxon>Desulfoscipio</taxon>
    </lineage>
</organism>
<accession>R4KL19</accession>
<evidence type="ECO:0000313" key="3">
    <source>
        <dbReference type="Proteomes" id="UP000013520"/>
    </source>
</evidence>
<evidence type="ECO:0000259" key="1">
    <source>
        <dbReference type="Pfam" id="PF00485"/>
    </source>
</evidence>
<dbReference type="SUPFAM" id="SSF52540">
    <property type="entry name" value="P-loop containing nucleoside triphosphate hydrolases"/>
    <property type="match status" value="1"/>
</dbReference>
<dbReference type="eggNOG" id="COG0441">
    <property type="taxonomic scope" value="Bacteria"/>
</dbReference>
<dbReference type="PANTHER" id="PTHR10285">
    <property type="entry name" value="URIDINE KINASE"/>
    <property type="match status" value="1"/>
</dbReference>
<dbReference type="Pfam" id="PF00485">
    <property type="entry name" value="PRK"/>
    <property type="match status" value="1"/>
</dbReference>
<dbReference type="HOGENOM" id="CLU_023775_1_0_9"/>
<dbReference type="eggNOG" id="COG0572">
    <property type="taxonomic scope" value="Bacteria"/>
</dbReference>
<evidence type="ECO:0000313" key="2">
    <source>
        <dbReference type="EMBL" id="AGL03354.1"/>
    </source>
</evidence>
<keyword evidence="3" id="KW-1185">Reference proteome</keyword>
<feature type="domain" description="Phosphoribulokinase/uridine kinase" evidence="1">
    <location>
        <begin position="309"/>
        <end position="506"/>
    </location>
</feature>
<dbReference type="RefSeq" id="WP_006521607.1">
    <property type="nucleotide sequence ID" value="NC_021184.1"/>
</dbReference>
<dbReference type="CDD" id="cd02028">
    <property type="entry name" value="UMPK_like"/>
    <property type="match status" value="1"/>
</dbReference>
<dbReference type="GO" id="GO:0016301">
    <property type="term" value="F:kinase activity"/>
    <property type="evidence" value="ECO:0007669"/>
    <property type="project" value="UniProtKB-KW"/>
</dbReference>
<sequence>MKENNHALCKDVAQDVAGDVGLVKVDMYGAGSFEVPCGTSPLDLLKYDRIERRSPVVAVMVNNVLVGLDWVIRQDSTIEFVDLESTDGMRVYTRSMVMLLVRAASEVLPGCKVRMEHTLGNGVYGEIDYQRRLHKTDVEQIEERMRTIVQADDPVLINRVPRDQLASLLEGSNQEDKLDLLRYRKASSIWVHNCGWFNDFTYGNMVINTGRLKVFRLRYYMPGFILELPRKENPTLIPEYIEQGKLANIYYESEKWSRILDVHNLVELNELVARGGGGDLIRVAEAFHEKKIGEIADQIAKNLDLIRIVLIAGPSSSGKTTFSQRLGVQLRIHGIRPVPISLDDYFVDRELTPRDENGDYDFECLEAIDMELFNEHLIALIQGEEVQMPTYDFLTGKRSDRVKTLKLGSRDMLILEGIHGLNDRLTTSIPKGRKFKIYVSALTQMNLDNHNWIPTTYLRILRRTVRDYYNRGYSATETIHRWPSVRRGEERHIFPFQESADLMFNSSLIYELAVLKGHVEPVLNMVGRENREYAMVRRLKRFLGYFLPLASDEVPSNSIVREFIGGSCFKY</sequence>
<protein>
    <submittedName>
        <fullName evidence="2">Uridine kinase</fullName>
    </submittedName>
</protein>
<reference evidence="2 3" key="1">
    <citation type="submission" date="2012-01" db="EMBL/GenBank/DDBJ databases">
        <title>Complete sequence of Desulfotomaculum gibsoniae DSM 7213.</title>
        <authorList>
            <consortium name="US DOE Joint Genome Institute"/>
            <person name="Lucas S."/>
            <person name="Han J."/>
            <person name="Lapidus A."/>
            <person name="Cheng J.-F."/>
            <person name="Goodwin L."/>
            <person name="Pitluck S."/>
            <person name="Peters L."/>
            <person name="Ovchinnikova G."/>
            <person name="Teshima H."/>
            <person name="Detter J.C."/>
            <person name="Han C."/>
            <person name="Tapia R."/>
            <person name="Land M."/>
            <person name="Hauser L."/>
            <person name="Kyrpides N."/>
            <person name="Ivanova N."/>
            <person name="Pagani I."/>
            <person name="Parshina S."/>
            <person name="Plugge C."/>
            <person name="Muyzer G."/>
            <person name="Kuever J."/>
            <person name="Ivanova A."/>
            <person name="Nazina T."/>
            <person name="Klenk H.-P."/>
            <person name="Brambilla E."/>
            <person name="Spring S."/>
            <person name="Stams A.F."/>
            <person name="Woyke T."/>
        </authorList>
    </citation>
    <scope>NUCLEOTIDE SEQUENCE [LARGE SCALE GENOMIC DNA]</scope>
    <source>
        <strain evidence="2 3">DSM 7213</strain>
    </source>
</reference>
<dbReference type="InterPro" id="IPR006083">
    <property type="entry name" value="PRK/URK"/>
</dbReference>
<dbReference type="GO" id="GO:0005524">
    <property type="term" value="F:ATP binding"/>
    <property type="evidence" value="ECO:0007669"/>
    <property type="project" value="InterPro"/>
</dbReference>
<dbReference type="Gene3D" id="3.40.50.300">
    <property type="entry name" value="P-loop containing nucleotide triphosphate hydrolases"/>
    <property type="match status" value="1"/>
</dbReference>
<dbReference type="STRING" id="767817.Desgi_4095"/>
<dbReference type="InterPro" id="IPR018163">
    <property type="entry name" value="Thr/Ala-tRNA-synth_IIc_edit"/>
</dbReference>
<dbReference type="Gene3D" id="3.30.980.10">
    <property type="entry name" value="Threonyl-trna Synthetase, Chain A, domain 2"/>
    <property type="match status" value="1"/>
</dbReference>
<dbReference type="AlphaFoldDB" id="R4KL19"/>
<dbReference type="SUPFAM" id="SSF55186">
    <property type="entry name" value="ThrRS/AlaRS common domain"/>
    <property type="match status" value="1"/>
</dbReference>
<dbReference type="InterPro" id="IPR027417">
    <property type="entry name" value="P-loop_NTPase"/>
</dbReference>
<gene>
    <name evidence="2" type="ORF">Desgi_4095</name>
</gene>
<dbReference type="KEGG" id="dgi:Desgi_4095"/>
<name>R4KL19_9FIRM</name>
<keyword evidence="2" id="KW-0418">Kinase</keyword>
<dbReference type="Proteomes" id="UP000013520">
    <property type="component" value="Chromosome"/>
</dbReference>
<keyword evidence="2" id="KW-0808">Transferase</keyword>
<dbReference type="EMBL" id="CP003273">
    <property type="protein sequence ID" value="AGL03354.1"/>
    <property type="molecule type" value="Genomic_DNA"/>
</dbReference>
<proteinExistence type="predicted"/>